<protein>
    <submittedName>
        <fullName evidence="1">Uncharacterized protein</fullName>
    </submittedName>
</protein>
<sequence>MNVISVVMTVSFKIVQLPQIV</sequence>
<dbReference type="AlphaFoldDB" id="A0A0A8ZHS2"/>
<name>A0A0A8ZHS2_ARUDO</name>
<evidence type="ECO:0000313" key="1">
    <source>
        <dbReference type="EMBL" id="JAD34417.1"/>
    </source>
</evidence>
<accession>A0A0A8ZHS2</accession>
<dbReference type="EMBL" id="GBRH01263478">
    <property type="protein sequence ID" value="JAD34417.1"/>
    <property type="molecule type" value="Transcribed_RNA"/>
</dbReference>
<reference evidence="1" key="1">
    <citation type="submission" date="2014-09" db="EMBL/GenBank/DDBJ databases">
        <authorList>
            <person name="Magalhaes I.L.F."/>
            <person name="Oliveira U."/>
            <person name="Santos F.R."/>
            <person name="Vidigal T.H.D.A."/>
            <person name="Brescovit A.D."/>
            <person name="Santos A.J."/>
        </authorList>
    </citation>
    <scope>NUCLEOTIDE SEQUENCE</scope>
    <source>
        <tissue evidence="1">Shoot tissue taken approximately 20 cm above the soil surface</tissue>
    </source>
</reference>
<organism evidence="1">
    <name type="scientific">Arundo donax</name>
    <name type="common">Giant reed</name>
    <name type="synonym">Donax arundinaceus</name>
    <dbReference type="NCBI Taxonomy" id="35708"/>
    <lineage>
        <taxon>Eukaryota</taxon>
        <taxon>Viridiplantae</taxon>
        <taxon>Streptophyta</taxon>
        <taxon>Embryophyta</taxon>
        <taxon>Tracheophyta</taxon>
        <taxon>Spermatophyta</taxon>
        <taxon>Magnoliopsida</taxon>
        <taxon>Liliopsida</taxon>
        <taxon>Poales</taxon>
        <taxon>Poaceae</taxon>
        <taxon>PACMAD clade</taxon>
        <taxon>Arundinoideae</taxon>
        <taxon>Arundineae</taxon>
        <taxon>Arundo</taxon>
    </lineage>
</organism>
<proteinExistence type="predicted"/>
<reference evidence="1" key="2">
    <citation type="journal article" date="2015" name="Data Brief">
        <title>Shoot transcriptome of the giant reed, Arundo donax.</title>
        <authorList>
            <person name="Barrero R.A."/>
            <person name="Guerrero F.D."/>
            <person name="Moolhuijzen P."/>
            <person name="Goolsby J.A."/>
            <person name="Tidwell J."/>
            <person name="Bellgard S.E."/>
            <person name="Bellgard M.I."/>
        </authorList>
    </citation>
    <scope>NUCLEOTIDE SEQUENCE</scope>
    <source>
        <tissue evidence="1">Shoot tissue taken approximately 20 cm above the soil surface</tissue>
    </source>
</reference>